<name>A0A1C7NWZ3_9HYPH</name>
<feature type="domain" description="D-isomer specific 2-hydroxyacid dehydrogenase NAD-binding" evidence="3">
    <location>
        <begin position="122"/>
        <end position="274"/>
    </location>
</feature>
<evidence type="ECO:0000256" key="1">
    <source>
        <dbReference type="ARBA" id="ARBA00023002"/>
    </source>
</evidence>
<protein>
    <submittedName>
        <fullName evidence="4">Hydroxyacid dehydrogenase</fullName>
    </submittedName>
</protein>
<dbReference type="STRING" id="1612624.ADU59_21290"/>
<dbReference type="InterPro" id="IPR006140">
    <property type="entry name" value="D-isomer_DH_NAD-bd"/>
</dbReference>
<gene>
    <name evidence="4" type="ORF">ADU59_21290</name>
</gene>
<dbReference type="EMBL" id="LGLV01000014">
    <property type="protein sequence ID" value="OBZ93527.1"/>
    <property type="molecule type" value="Genomic_DNA"/>
</dbReference>
<keyword evidence="5" id="KW-1185">Reference proteome</keyword>
<dbReference type="Gene3D" id="3.40.50.720">
    <property type="entry name" value="NAD(P)-binding Rossmann-like Domain"/>
    <property type="match status" value="2"/>
</dbReference>
<dbReference type="AlphaFoldDB" id="A0A1C7NWZ3"/>
<keyword evidence="2" id="KW-0520">NAD</keyword>
<proteinExistence type="predicted"/>
<comment type="caution">
    <text evidence="4">The sequence shown here is derived from an EMBL/GenBank/DDBJ whole genome shotgun (WGS) entry which is preliminary data.</text>
</comment>
<organism evidence="4 5">
    <name type="scientific">Pararhizobium polonicum</name>
    <dbReference type="NCBI Taxonomy" id="1612624"/>
    <lineage>
        <taxon>Bacteria</taxon>
        <taxon>Pseudomonadati</taxon>
        <taxon>Pseudomonadota</taxon>
        <taxon>Alphaproteobacteria</taxon>
        <taxon>Hyphomicrobiales</taxon>
        <taxon>Rhizobiaceae</taxon>
        <taxon>Rhizobium/Agrobacterium group</taxon>
        <taxon>Pararhizobium</taxon>
    </lineage>
</organism>
<sequence>MATNLDGEQVERLQAHVSNPIVLPYSDTMSVWDVPPEADYLFTFFKGWSGAPKEKPEGWPHNLKWVQIAAAGIDAFPPWVFEGPVVTTGRGISAEAIAEYVIAAIFAHEKMLFDDFLVHSADRWIKRTLGLVSGKTIGLFGYGAIGRKTAQKAAALGMHVSAVRRGAPEPGDRDIRWYPTLREMIAEVDHIVLATPLTSETRHALNSDILAAAKPGLHIVNICRGEIIRDDDLLAALEAGRVAAATLDVTAPEPLPAGHPFYTHPGIRLTPHISWTSEDNAERIATKLHANLDRFLAGEPLVDVVVAGRGY</sequence>
<dbReference type="SUPFAM" id="SSF51735">
    <property type="entry name" value="NAD(P)-binding Rossmann-fold domains"/>
    <property type="match status" value="1"/>
</dbReference>
<dbReference type="GO" id="GO:0016491">
    <property type="term" value="F:oxidoreductase activity"/>
    <property type="evidence" value="ECO:0007669"/>
    <property type="project" value="UniProtKB-KW"/>
</dbReference>
<evidence type="ECO:0000256" key="2">
    <source>
        <dbReference type="ARBA" id="ARBA00023027"/>
    </source>
</evidence>
<evidence type="ECO:0000313" key="4">
    <source>
        <dbReference type="EMBL" id="OBZ93527.1"/>
    </source>
</evidence>
<dbReference type="PANTHER" id="PTHR43333:SF1">
    <property type="entry name" value="D-ISOMER SPECIFIC 2-HYDROXYACID DEHYDROGENASE NAD-BINDING DOMAIN-CONTAINING PROTEIN"/>
    <property type="match status" value="1"/>
</dbReference>
<dbReference type="Pfam" id="PF02826">
    <property type="entry name" value="2-Hacid_dh_C"/>
    <property type="match status" value="1"/>
</dbReference>
<dbReference type="PATRIC" id="fig|1612624.7.peg.1909"/>
<accession>A0A1C7NWZ3</accession>
<reference evidence="4 5" key="1">
    <citation type="journal article" date="2016" name="Syst. Appl. Microbiol.">
        <title>Pararhizobium polonicum sp. nov. isolated from tumors on stone fruit rootstocks.</title>
        <authorList>
            <person name="Pulawska J."/>
            <person name="Kuzmanovic N."/>
            <person name="Willems A."/>
            <person name="Pothier J.F."/>
        </authorList>
    </citation>
    <scope>NUCLEOTIDE SEQUENCE [LARGE SCALE GENOMIC DNA]</scope>
    <source>
        <strain evidence="4 5">F5.1</strain>
    </source>
</reference>
<dbReference type="InterPro" id="IPR036291">
    <property type="entry name" value="NAD(P)-bd_dom_sf"/>
</dbReference>
<keyword evidence="1" id="KW-0560">Oxidoreductase</keyword>
<dbReference type="GO" id="GO:0051287">
    <property type="term" value="F:NAD binding"/>
    <property type="evidence" value="ECO:0007669"/>
    <property type="project" value="InterPro"/>
</dbReference>
<dbReference type="PANTHER" id="PTHR43333">
    <property type="entry name" value="2-HACID_DH_C DOMAIN-CONTAINING PROTEIN"/>
    <property type="match status" value="1"/>
</dbReference>
<evidence type="ECO:0000259" key="3">
    <source>
        <dbReference type="Pfam" id="PF02826"/>
    </source>
</evidence>
<evidence type="ECO:0000313" key="5">
    <source>
        <dbReference type="Proteomes" id="UP000093111"/>
    </source>
</evidence>
<dbReference type="Proteomes" id="UP000093111">
    <property type="component" value="Unassembled WGS sequence"/>
</dbReference>